<dbReference type="InterPro" id="IPR045210">
    <property type="entry name" value="RING-Ubox_PUB"/>
</dbReference>
<feature type="compositionally biased region" description="Acidic residues" evidence="9">
    <location>
        <begin position="18"/>
        <end position="36"/>
    </location>
</feature>
<dbReference type="FunFam" id="1.25.10.10:FF:000082">
    <property type="entry name" value="RING-type E3 ubiquitin transferase"/>
    <property type="match status" value="1"/>
</dbReference>
<evidence type="ECO:0000256" key="4">
    <source>
        <dbReference type="ARBA" id="ARBA00012483"/>
    </source>
</evidence>
<dbReference type="CDD" id="cd21037">
    <property type="entry name" value="MLKL_NTD"/>
    <property type="match status" value="1"/>
</dbReference>
<comment type="pathway">
    <text evidence="3">Protein modification; protein ubiquitination.</text>
</comment>
<dbReference type="Gene3D" id="1.25.10.10">
    <property type="entry name" value="Leucine-rich Repeat Variant"/>
    <property type="match status" value="1"/>
</dbReference>
<evidence type="ECO:0000256" key="7">
    <source>
        <dbReference type="ARBA" id="ARBA00022786"/>
    </source>
</evidence>
<dbReference type="EC" id="2.3.2.27" evidence="4"/>
<dbReference type="Pfam" id="PF25598">
    <property type="entry name" value="ARM_PUB"/>
    <property type="match status" value="1"/>
</dbReference>
<dbReference type="InterPro" id="IPR011989">
    <property type="entry name" value="ARM-like"/>
</dbReference>
<evidence type="ECO:0000256" key="6">
    <source>
        <dbReference type="ARBA" id="ARBA00022737"/>
    </source>
</evidence>
<evidence type="ECO:0000256" key="5">
    <source>
        <dbReference type="ARBA" id="ARBA00022679"/>
    </source>
</evidence>
<proteinExistence type="predicted"/>
<comment type="catalytic activity">
    <reaction evidence="1">
        <text>S-ubiquitinyl-[E2 ubiquitin-conjugating enzyme]-L-cysteine + [acceptor protein]-L-lysine = [E2 ubiquitin-conjugating enzyme]-L-cysteine + N(6)-ubiquitinyl-[acceptor protein]-L-lysine.</text>
        <dbReference type="EC" id="2.3.2.27"/>
    </reaction>
</comment>
<dbReference type="PANTHER" id="PTHR23315">
    <property type="entry name" value="U BOX DOMAIN-CONTAINING"/>
    <property type="match status" value="1"/>
</dbReference>
<dbReference type="InterPro" id="IPR059179">
    <property type="entry name" value="MLKL-like_MCAfunc"/>
</dbReference>
<dbReference type="InterPro" id="IPR016024">
    <property type="entry name" value="ARM-type_fold"/>
</dbReference>
<dbReference type="Proteomes" id="UP000827889">
    <property type="component" value="Chromosome 2"/>
</dbReference>
<evidence type="ECO:0000256" key="9">
    <source>
        <dbReference type="SAM" id="MobiDB-lite"/>
    </source>
</evidence>
<dbReference type="CDD" id="cd16664">
    <property type="entry name" value="RING-Ubox_PUB"/>
    <property type="match status" value="1"/>
</dbReference>
<comment type="function">
    <text evidence="2">Functions as an E3 ubiquitin ligase.</text>
</comment>
<keyword evidence="11" id="KW-1185">Reference proteome</keyword>
<dbReference type="UniPathway" id="UPA00143"/>
<dbReference type="SMART" id="SM00185">
    <property type="entry name" value="ARM"/>
    <property type="match status" value="5"/>
</dbReference>
<dbReference type="Pfam" id="PF04564">
    <property type="entry name" value="U-box"/>
    <property type="match status" value="1"/>
</dbReference>
<dbReference type="PROSITE" id="PS50176">
    <property type="entry name" value="ARM_REPEAT"/>
    <property type="match status" value="2"/>
</dbReference>
<dbReference type="SUPFAM" id="SSF48371">
    <property type="entry name" value="ARM repeat"/>
    <property type="match status" value="1"/>
</dbReference>
<dbReference type="InterPro" id="IPR013083">
    <property type="entry name" value="Znf_RING/FYVE/PHD"/>
</dbReference>
<keyword evidence="6" id="KW-0677">Repeat</keyword>
<protein>
    <recommendedName>
        <fullName evidence="4">RING-type E3 ubiquitin transferase</fullName>
        <ecNumber evidence="4">2.3.2.27</ecNumber>
    </recommendedName>
</protein>
<evidence type="ECO:0000256" key="3">
    <source>
        <dbReference type="ARBA" id="ARBA00004906"/>
    </source>
</evidence>
<accession>A0A8B8NXJ0</accession>
<dbReference type="FunFam" id="3.30.40.10:FF:000335">
    <property type="entry name" value="RING-type E3 ubiquitin transferase"/>
    <property type="match status" value="1"/>
</dbReference>
<dbReference type="InterPro" id="IPR057623">
    <property type="entry name" value="PUB12-19-like_N"/>
</dbReference>
<dbReference type="Pfam" id="PF25368">
    <property type="entry name" value="PUB10_N"/>
    <property type="match status" value="1"/>
</dbReference>
<dbReference type="AlphaFoldDB" id="A0A8B8NXJ0"/>
<dbReference type="GeneID" id="115738693"/>
<organism evidence="11 12">
    <name type="scientific">Rhodamnia argentea</name>
    <dbReference type="NCBI Taxonomy" id="178133"/>
    <lineage>
        <taxon>Eukaryota</taxon>
        <taxon>Viridiplantae</taxon>
        <taxon>Streptophyta</taxon>
        <taxon>Embryophyta</taxon>
        <taxon>Tracheophyta</taxon>
        <taxon>Spermatophyta</taxon>
        <taxon>Magnoliopsida</taxon>
        <taxon>eudicotyledons</taxon>
        <taxon>Gunneridae</taxon>
        <taxon>Pentapetalae</taxon>
        <taxon>rosids</taxon>
        <taxon>malvids</taxon>
        <taxon>Myrtales</taxon>
        <taxon>Myrtaceae</taxon>
        <taxon>Myrtoideae</taxon>
        <taxon>Myrteae</taxon>
        <taxon>Australasian group</taxon>
        <taxon>Rhodamnia</taxon>
    </lineage>
</organism>
<evidence type="ECO:0000313" key="11">
    <source>
        <dbReference type="Proteomes" id="UP000827889"/>
    </source>
</evidence>
<dbReference type="SMART" id="SM00504">
    <property type="entry name" value="Ubox"/>
    <property type="match status" value="1"/>
</dbReference>
<name>A0A8B8NXJ0_9MYRT</name>
<feature type="repeat" description="ARM" evidence="8">
    <location>
        <begin position="415"/>
        <end position="457"/>
    </location>
</feature>
<evidence type="ECO:0000256" key="1">
    <source>
        <dbReference type="ARBA" id="ARBA00000900"/>
    </source>
</evidence>
<dbReference type="PROSITE" id="PS51698">
    <property type="entry name" value="U_BOX"/>
    <property type="match status" value="1"/>
</dbReference>
<evidence type="ECO:0000256" key="2">
    <source>
        <dbReference type="ARBA" id="ARBA00003861"/>
    </source>
</evidence>
<feature type="domain" description="U-box" evidence="10">
    <location>
        <begin position="280"/>
        <end position="354"/>
    </location>
</feature>
<feature type="repeat" description="ARM" evidence="8">
    <location>
        <begin position="497"/>
        <end position="539"/>
    </location>
</feature>
<dbReference type="GO" id="GO:0061630">
    <property type="term" value="F:ubiquitin protein ligase activity"/>
    <property type="evidence" value="ECO:0007669"/>
    <property type="project" value="UniProtKB-EC"/>
</dbReference>
<gene>
    <name evidence="12" type="primary">LOC115738693</name>
</gene>
<dbReference type="KEGG" id="rarg:115738693"/>
<dbReference type="GO" id="GO:0016567">
    <property type="term" value="P:protein ubiquitination"/>
    <property type="evidence" value="ECO:0007669"/>
    <property type="project" value="UniProtKB-UniPathway"/>
</dbReference>
<reference evidence="11" key="1">
    <citation type="submission" date="2025-05" db="UniProtKB">
        <authorList>
            <consortium name="RefSeq"/>
        </authorList>
    </citation>
    <scope>NUCLEOTIDE SEQUENCE [LARGE SCALE GENOMIC DNA]</scope>
</reference>
<dbReference type="Gene3D" id="3.30.40.10">
    <property type="entry name" value="Zinc/RING finger domain, C3HC4 (zinc finger)"/>
    <property type="match status" value="1"/>
</dbReference>
<dbReference type="InterPro" id="IPR000225">
    <property type="entry name" value="Armadillo"/>
</dbReference>
<reference evidence="12" key="2">
    <citation type="submission" date="2025-08" db="UniProtKB">
        <authorList>
            <consortium name="RefSeq"/>
        </authorList>
    </citation>
    <scope>IDENTIFICATION</scope>
    <source>
        <tissue evidence="12">Leaf</tissue>
    </source>
</reference>
<sequence>MCINLEMVIDGESLGGEEGGEAVEEENTPDESVSPEEADVLQEIVSVIESAAQLGDYRRTQRKECYNLVRRLKLLLPLIEEIRDHDEPISETGVESLWNLKKAISLAKKLLKICNEGSKIYLALESEAVKVKFHKVYERLNQALDALPYDQLGISDEVNEQMQLMIVQLRRAKRRTDTQDIELAMDLMVVFSKNDDRNADSAIVKRLAKKLDLHTSEDLKNETLAVRKLVKERGGPTTECIQQIIDLLNKFKQMAGVEVTNILEEPTVPNKMLEKSRSLVIPHEFLCPITLEIMTDPVIVASGQTYEKESIRKWLDSNHRTCPKTRQTLAHLSLAPNYALKNLIIQWCEKNNFQLPKKHVLVESDNSLPGQGEEIQSLIEVLSFGQLEDQRKAVIKIRMLSKENPENRVLIAESGGIPPLVHLLSYPDSKVQEHAVTAVLNLSIDEANKKSIANEGAIPAIIDILRQGTTEARENSAACLFSLSMVDENKITVGLSDGIPPLVELLQDGTIRGKKDAATALFNLSLNQMNKVRAIEAGIVPPLLQLLNDRNLGMVDEALSILLLLASHPSGRQEIGHLSFIETLVEFIKDGTPKNQECAISVLLELGSNNSNFLLTALQFGVYEHLIEITRSGTSRAQRKANSVQQLMRKYEQIP</sequence>
<dbReference type="InterPro" id="IPR058678">
    <property type="entry name" value="ARM_PUB"/>
</dbReference>
<dbReference type="InterPro" id="IPR036537">
    <property type="entry name" value="Adaptor_Cbl_N_dom_sf"/>
</dbReference>
<keyword evidence="7" id="KW-0833">Ubl conjugation pathway</keyword>
<evidence type="ECO:0000259" key="10">
    <source>
        <dbReference type="PROSITE" id="PS51698"/>
    </source>
</evidence>
<dbReference type="InterPro" id="IPR003613">
    <property type="entry name" value="Ubox_domain"/>
</dbReference>
<dbReference type="SUPFAM" id="SSF57850">
    <property type="entry name" value="RING/U-box"/>
    <property type="match status" value="1"/>
</dbReference>
<evidence type="ECO:0000256" key="8">
    <source>
        <dbReference type="PROSITE-ProRule" id="PRU00259"/>
    </source>
</evidence>
<feature type="region of interest" description="Disordered" evidence="9">
    <location>
        <begin position="13"/>
        <end position="36"/>
    </location>
</feature>
<dbReference type="GO" id="GO:0007166">
    <property type="term" value="P:cell surface receptor signaling pathway"/>
    <property type="evidence" value="ECO:0007669"/>
    <property type="project" value="InterPro"/>
</dbReference>
<dbReference type="RefSeq" id="XP_030527262.1">
    <property type="nucleotide sequence ID" value="XM_030671402.2"/>
</dbReference>
<dbReference type="FunFam" id="1.20.930.20:FF:000002">
    <property type="entry name" value="RING-type E3 ubiquitin transferase"/>
    <property type="match status" value="1"/>
</dbReference>
<dbReference type="OrthoDB" id="7537227at2759"/>
<dbReference type="PANTHER" id="PTHR23315:SF349">
    <property type="entry name" value="U-BOX DOMAIN-CONTAINING PROTEIN 15"/>
    <property type="match status" value="1"/>
</dbReference>
<keyword evidence="5" id="KW-0808">Transferase</keyword>
<dbReference type="Gene3D" id="1.20.930.20">
    <property type="entry name" value="Adaptor protein Cbl, N-terminal domain"/>
    <property type="match status" value="1"/>
</dbReference>
<evidence type="ECO:0000313" key="12">
    <source>
        <dbReference type="RefSeq" id="XP_030527262.1"/>
    </source>
</evidence>